<comment type="cofactor">
    <cofactor evidence="5">
        <name>pyridoxal 5'-phosphate</name>
        <dbReference type="ChEBI" id="CHEBI:597326"/>
    </cofactor>
    <text evidence="5">Binds 1 pyridoxal phosphate per subunit.</text>
</comment>
<dbReference type="Pfam" id="PF00202">
    <property type="entry name" value="Aminotran_3"/>
    <property type="match status" value="1"/>
</dbReference>
<dbReference type="InterPro" id="IPR004636">
    <property type="entry name" value="AcOrn/SuccOrn_fam"/>
</dbReference>
<sequence length="396" mass="43584">MKNNYLMNTYNRFPVILDHGKGSVVWDKDGRSFLDFSSGIAVNILGHSHKKLVSAIESQVRKLVHCSNLYWTEPQVELAKLLIENTFEGKVFFTNSGTEANEAAIKLSRKYGKKKSISKFRILSAVNSFHGRTFGSLTATGQEKYHEYFKPLVAGFDYFEFNSEESLRSKMNDEVCAVILEPIQGESGIVPASDDFLNAARVLCDHYGALLIFDEVQCGMGRTGKLFAYQKYGVKPDILTIAKGLGGGVPIGAVVASNKADVFEPGDHGSTFGGNPLACSAGIAVMREILKDGFLKRVEDKGRYLMKKLEGIKKIFPSLIGDLRGTGLMVGVELKNISSRDFVNNCFDHGLLTVPSGRNTVRLLPPLTVKKVEIDSALKIIAEVLEGFDRTGRNIQ</sequence>
<comment type="catalytic activity">
    <reaction evidence="5">
        <text>N(2)-acetyl-L-ornithine + 2-oxoglutarate = N-acetyl-L-glutamate 5-semialdehyde + L-glutamate</text>
        <dbReference type="Rhea" id="RHEA:18049"/>
        <dbReference type="ChEBI" id="CHEBI:16810"/>
        <dbReference type="ChEBI" id="CHEBI:29123"/>
        <dbReference type="ChEBI" id="CHEBI:29985"/>
        <dbReference type="ChEBI" id="CHEBI:57805"/>
        <dbReference type="EC" id="2.6.1.11"/>
    </reaction>
</comment>
<feature type="binding site" evidence="5">
    <location>
        <position position="129"/>
    </location>
    <ligand>
        <name>pyridoxal 5'-phosphate</name>
        <dbReference type="ChEBI" id="CHEBI:597326"/>
    </ligand>
</feature>
<dbReference type="Gene3D" id="3.90.1150.10">
    <property type="entry name" value="Aspartate Aminotransferase, domain 1"/>
    <property type="match status" value="1"/>
</dbReference>
<keyword evidence="3 5" id="KW-0808">Transferase</keyword>
<dbReference type="HAMAP" id="MF_01107">
    <property type="entry name" value="ArgD_aminotrans_3"/>
    <property type="match status" value="1"/>
</dbReference>
<reference evidence="6 7" key="1">
    <citation type="submission" date="2007-08" db="EMBL/GenBank/DDBJ databases">
        <title>Complete sequence of Thermotoga lettingae TMO.</title>
        <authorList>
            <consortium name="US DOE Joint Genome Institute"/>
            <person name="Copeland A."/>
            <person name="Lucas S."/>
            <person name="Lapidus A."/>
            <person name="Barry K."/>
            <person name="Glavina del Rio T."/>
            <person name="Dalin E."/>
            <person name="Tice H."/>
            <person name="Pitluck S."/>
            <person name="Foster B."/>
            <person name="Bruce D."/>
            <person name="Schmutz J."/>
            <person name="Larimer F."/>
            <person name="Land M."/>
            <person name="Hauser L."/>
            <person name="Kyrpides N."/>
            <person name="Mikhailova N."/>
            <person name="Nelson K."/>
            <person name="Gogarten J.P."/>
            <person name="Noll K."/>
            <person name="Richardson P."/>
        </authorList>
    </citation>
    <scope>NUCLEOTIDE SEQUENCE [LARGE SCALE GENOMIC DNA]</scope>
    <source>
        <strain evidence="7">ATCC BAA-301 / DSM 14385 / NBRC 107922 / TMO</strain>
    </source>
</reference>
<comment type="miscellaneous">
    <text evidence="5">May also have succinyldiaminopimelate aminotransferase activity, thus carrying out the corresponding step in lysine biosynthesis.</text>
</comment>
<evidence type="ECO:0000313" key="7">
    <source>
        <dbReference type="Proteomes" id="UP000002016"/>
    </source>
</evidence>
<dbReference type="EC" id="2.6.1.11" evidence="5"/>
<feature type="binding site" evidence="5">
    <location>
        <begin position="214"/>
        <end position="217"/>
    </location>
    <ligand>
        <name>pyridoxal 5'-phosphate</name>
        <dbReference type="ChEBI" id="CHEBI:597326"/>
    </ligand>
</feature>
<dbReference type="PROSITE" id="PS00600">
    <property type="entry name" value="AA_TRANSFER_CLASS_3"/>
    <property type="match status" value="1"/>
</dbReference>
<comment type="pathway">
    <text evidence="5">Amino-acid biosynthesis; L-arginine biosynthesis; N(2)-acetyl-L-ornithine from L-glutamate: step 4/4.</text>
</comment>
<reference evidence="6 7" key="2">
    <citation type="journal article" date="2009" name="Proc. Natl. Acad. Sci. U.S.A.">
        <title>On the chimeric nature, thermophilic origin, and phylogenetic placement of the Thermotogales.</title>
        <authorList>
            <person name="Zhaxybayeva O."/>
            <person name="Swithers K.S."/>
            <person name="Lapierre P."/>
            <person name="Fournier G.P."/>
            <person name="Bickhart D.M."/>
            <person name="DeBoy R.T."/>
            <person name="Nelson K.E."/>
            <person name="Nesbo C.L."/>
            <person name="Doolittle W.F."/>
            <person name="Gogarten J.P."/>
            <person name="Noll K.M."/>
        </authorList>
    </citation>
    <scope>NUCLEOTIDE SEQUENCE [LARGE SCALE GENOMIC DNA]</scope>
    <source>
        <strain evidence="7">ATCC BAA-301 / DSM 14385 / NBRC 107922 / TMO</strain>
    </source>
</reference>
<keyword evidence="5" id="KW-0055">Arginine biosynthesis</keyword>
<feature type="binding site" evidence="5">
    <location>
        <position position="270"/>
    </location>
    <ligand>
        <name>N(2)-acetyl-L-ornithine</name>
        <dbReference type="ChEBI" id="CHEBI:57805"/>
    </ligand>
</feature>
<dbReference type="GO" id="GO:0030170">
    <property type="term" value="F:pyridoxal phosphate binding"/>
    <property type="evidence" value="ECO:0007669"/>
    <property type="project" value="InterPro"/>
</dbReference>
<protein>
    <recommendedName>
        <fullName evidence="5">Acetylornithine aminotransferase</fullName>
        <shortName evidence="5">ACOAT</shortName>
        <ecNumber evidence="5">2.6.1.11</ecNumber>
    </recommendedName>
</protein>
<dbReference type="Proteomes" id="UP000002016">
    <property type="component" value="Chromosome"/>
</dbReference>
<dbReference type="CDD" id="cd00610">
    <property type="entry name" value="OAT_like"/>
    <property type="match status" value="1"/>
</dbReference>
<dbReference type="InterPro" id="IPR049704">
    <property type="entry name" value="Aminotrans_3_PPA_site"/>
</dbReference>
<dbReference type="NCBIfam" id="NF002874">
    <property type="entry name" value="PRK03244.1"/>
    <property type="match status" value="1"/>
</dbReference>
<dbReference type="AlphaFoldDB" id="A8F451"/>
<dbReference type="SUPFAM" id="SSF53383">
    <property type="entry name" value="PLP-dependent transferases"/>
    <property type="match status" value="1"/>
</dbReference>
<dbReference type="InterPro" id="IPR005814">
    <property type="entry name" value="Aminotrans_3"/>
</dbReference>
<dbReference type="InterPro" id="IPR050103">
    <property type="entry name" value="Class-III_PLP-dep_AT"/>
</dbReference>
<organism evidence="6 7">
    <name type="scientific">Pseudothermotoga lettingae (strain ATCC BAA-301 / DSM 14385 / NBRC 107922 / TMO)</name>
    <name type="common">Thermotoga lettingae</name>
    <dbReference type="NCBI Taxonomy" id="416591"/>
    <lineage>
        <taxon>Bacteria</taxon>
        <taxon>Thermotogati</taxon>
        <taxon>Thermotogota</taxon>
        <taxon>Thermotogae</taxon>
        <taxon>Thermotogales</taxon>
        <taxon>Thermotogaceae</taxon>
        <taxon>Pseudothermotoga</taxon>
    </lineage>
</organism>
<dbReference type="OrthoDB" id="9801052at2"/>
<evidence type="ECO:0000256" key="4">
    <source>
        <dbReference type="ARBA" id="ARBA00022898"/>
    </source>
</evidence>
<dbReference type="PANTHER" id="PTHR11986">
    <property type="entry name" value="AMINOTRANSFERASE CLASS III"/>
    <property type="match status" value="1"/>
</dbReference>
<feature type="modified residue" description="N6-(pyridoxal phosphate)lysine" evidence="5">
    <location>
        <position position="243"/>
    </location>
</feature>
<dbReference type="HOGENOM" id="CLU_016922_10_1_0"/>
<dbReference type="InterPro" id="IPR015422">
    <property type="entry name" value="PyrdxlP-dep_Trfase_small"/>
</dbReference>
<dbReference type="NCBIfam" id="NF002325">
    <property type="entry name" value="PRK01278.1"/>
    <property type="match status" value="1"/>
</dbReference>
<evidence type="ECO:0000256" key="1">
    <source>
        <dbReference type="ARBA" id="ARBA00022576"/>
    </source>
</evidence>
<proteinExistence type="inferred from homology"/>
<dbReference type="GO" id="GO:0042802">
    <property type="term" value="F:identical protein binding"/>
    <property type="evidence" value="ECO:0007669"/>
    <property type="project" value="TreeGrafter"/>
</dbReference>
<evidence type="ECO:0000256" key="3">
    <source>
        <dbReference type="ARBA" id="ARBA00022679"/>
    </source>
</evidence>
<comment type="subcellular location">
    <subcellularLocation>
        <location evidence="5">Cytoplasm</location>
    </subcellularLocation>
</comment>
<dbReference type="Gene3D" id="3.40.640.10">
    <property type="entry name" value="Type I PLP-dependent aspartate aminotransferase-like (Major domain)"/>
    <property type="match status" value="1"/>
</dbReference>
<comment type="subunit">
    <text evidence="5">Homodimer.</text>
</comment>
<dbReference type="InterPro" id="IPR015424">
    <property type="entry name" value="PyrdxlP-dep_Trfase"/>
</dbReference>
<gene>
    <name evidence="5" type="primary">argD</name>
    <name evidence="6" type="ordered locus">Tlet_0368</name>
</gene>
<keyword evidence="7" id="KW-1185">Reference proteome</keyword>
<dbReference type="NCBIfam" id="TIGR00707">
    <property type="entry name" value="argD"/>
    <property type="match status" value="1"/>
</dbReference>
<dbReference type="EMBL" id="CP000812">
    <property type="protein sequence ID" value="ABV32935.1"/>
    <property type="molecule type" value="Genomic_DNA"/>
</dbReference>
<dbReference type="PANTHER" id="PTHR11986:SF79">
    <property type="entry name" value="ACETYLORNITHINE AMINOTRANSFERASE, MITOCHONDRIAL"/>
    <property type="match status" value="1"/>
</dbReference>
<dbReference type="FunFam" id="3.40.640.10:FF:000004">
    <property type="entry name" value="Acetylornithine aminotransferase"/>
    <property type="match status" value="1"/>
</dbReference>
<keyword evidence="1 5" id="KW-0032">Aminotransferase</keyword>
<comment type="similarity">
    <text evidence="5">Belongs to the class-III pyridoxal-phosphate-dependent aminotransferase family. ArgD subfamily.</text>
</comment>
<keyword evidence="5" id="KW-0963">Cytoplasm</keyword>
<keyword evidence="4 5" id="KW-0663">Pyridoxal phosphate</keyword>
<dbReference type="STRING" id="416591.Tlet_0368"/>
<keyword evidence="2 5" id="KW-0028">Amino-acid biosynthesis</keyword>
<evidence type="ECO:0000313" key="6">
    <source>
        <dbReference type="EMBL" id="ABV32935.1"/>
    </source>
</evidence>
<dbReference type="KEGG" id="tle:Tlet_0368"/>
<dbReference type="GO" id="GO:0005737">
    <property type="term" value="C:cytoplasm"/>
    <property type="evidence" value="ECO:0007669"/>
    <property type="project" value="UniProtKB-SubCell"/>
</dbReference>
<dbReference type="PIRSF" id="PIRSF000521">
    <property type="entry name" value="Transaminase_4ab_Lys_Orn"/>
    <property type="match status" value="1"/>
</dbReference>
<dbReference type="eggNOG" id="COG4992">
    <property type="taxonomic scope" value="Bacteria"/>
</dbReference>
<accession>A8F451</accession>
<dbReference type="RefSeq" id="WP_012002416.1">
    <property type="nucleotide sequence ID" value="NC_009828.1"/>
</dbReference>
<evidence type="ECO:0000256" key="5">
    <source>
        <dbReference type="HAMAP-Rule" id="MF_01107"/>
    </source>
</evidence>
<name>A8F451_PSELT</name>
<dbReference type="GO" id="GO:0003992">
    <property type="term" value="F:N2-acetyl-L-ornithine:2-oxoglutarate 5-aminotransferase activity"/>
    <property type="evidence" value="ECO:0007669"/>
    <property type="project" value="UniProtKB-UniRule"/>
</dbReference>
<feature type="binding site" evidence="5">
    <location>
        <position position="271"/>
    </location>
    <ligand>
        <name>pyridoxal 5'-phosphate</name>
        <dbReference type="ChEBI" id="CHEBI:597326"/>
    </ligand>
</feature>
<dbReference type="GO" id="GO:0006526">
    <property type="term" value="P:L-arginine biosynthetic process"/>
    <property type="evidence" value="ECO:0007669"/>
    <property type="project" value="UniProtKB-UniRule"/>
</dbReference>
<evidence type="ECO:0000256" key="2">
    <source>
        <dbReference type="ARBA" id="ARBA00022605"/>
    </source>
</evidence>
<feature type="binding site" evidence="5">
    <location>
        <begin position="97"/>
        <end position="98"/>
    </location>
    <ligand>
        <name>pyridoxal 5'-phosphate</name>
        <dbReference type="ChEBI" id="CHEBI:597326"/>
    </ligand>
</feature>
<dbReference type="InterPro" id="IPR015421">
    <property type="entry name" value="PyrdxlP-dep_Trfase_major"/>
</dbReference>
<feature type="binding site" evidence="5">
    <location>
        <position position="132"/>
    </location>
    <ligand>
        <name>N(2)-acetyl-L-ornithine</name>
        <dbReference type="ChEBI" id="CHEBI:57805"/>
    </ligand>
</feature>
<dbReference type="UniPathway" id="UPA00068">
    <property type="reaction ID" value="UER00109"/>
</dbReference>